<dbReference type="EMBL" id="AP014965">
    <property type="protein sequence ID" value="BAT07619.1"/>
    <property type="molecule type" value="Genomic_DNA"/>
</dbReference>
<dbReference type="Proteomes" id="UP000059680">
    <property type="component" value="Chromosome 9"/>
</dbReference>
<organism evidence="1 2">
    <name type="scientific">Oryza sativa subsp. japonica</name>
    <name type="common">Rice</name>
    <dbReference type="NCBI Taxonomy" id="39947"/>
    <lineage>
        <taxon>Eukaryota</taxon>
        <taxon>Viridiplantae</taxon>
        <taxon>Streptophyta</taxon>
        <taxon>Embryophyta</taxon>
        <taxon>Tracheophyta</taxon>
        <taxon>Spermatophyta</taxon>
        <taxon>Magnoliopsida</taxon>
        <taxon>Liliopsida</taxon>
        <taxon>Poales</taxon>
        <taxon>Poaceae</taxon>
        <taxon>BOP clade</taxon>
        <taxon>Oryzoideae</taxon>
        <taxon>Oryzeae</taxon>
        <taxon>Oryzinae</taxon>
        <taxon>Oryza</taxon>
        <taxon>Oryza sativa</taxon>
    </lineage>
</organism>
<protein>
    <submittedName>
        <fullName evidence="1">Os09g0347550 protein</fullName>
    </submittedName>
</protein>
<evidence type="ECO:0000313" key="1">
    <source>
        <dbReference type="EMBL" id="BAT07619.1"/>
    </source>
</evidence>
<reference evidence="1 2" key="2">
    <citation type="journal article" date="2013" name="Plant Cell Physiol.">
        <title>Rice Annotation Project Database (RAP-DB): an integrative and interactive database for rice genomics.</title>
        <authorList>
            <person name="Sakai H."/>
            <person name="Lee S.S."/>
            <person name="Tanaka T."/>
            <person name="Numa H."/>
            <person name="Kim J."/>
            <person name="Kawahara Y."/>
            <person name="Wakimoto H."/>
            <person name="Yang C.C."/>
            <person name="Iwamoto M."/>
            <person name="Abe T."/>
            <person name="Yamada Y."/>
            <person name="Muto A."/>
            <person name="Inokuchi H."/>
            <person name="Ikemura T."/>
            <person name="Matsumoto T."/>
            <person name="Sasaki T."/>
            <person name="Itoh T."/>
        </authorList>
    </citation>
    <scope>NUCLEOTIDE SEQUENCE [LARGE SCALE GENOMIC DNA]</scope>
    <source>
        <strain evidence="2">cv. Nipponbare</strain>
    </source>
</reference>
<dbReference type="OMA" id="WYFPIST"/>
<dbReference type="Gramene" id="Os09t0347550-00">
    <property type="protein sequence ID" value="Os09t0347550-00"/>
    <property type="gene ID" value="Os09g0347550"/>
</dbReference>
<reference evidence="2" key="1">
    <citation type="journal article" date="2005" name="Nature">
        <title>The map-based sequence of the rice genome.</title>
        <authorList>
            <consortium name="International rice genome sequencing project (IRGSP)"/>
            <person name="Matsumoto T."/>
            <person name="Wu J."/>
            <person name="Kanamori H."/>
            <person name="Katayose Y."/>
            <person name="Fujisawa M."/>
            <person name="Namiki N."/>
            <person name="Mizuno H."/>
            <person name="Yamamoto K."/>
            <person name="Antonio B.A."/>
            <person name="Baba T."/>
            <person name="Sakata K."/>
            <person name="Nagamura Y."/>
            <person name="Aoki H."/>
            <person name="Arikawa K."/>
            <person name="Arita K."/>
            <person name="Bito T."/>
            <person name="Chiden Y."/>
            <person name="Fujitsuka N."/>
            <person name="Fukunaka R."/>
            <person name="Hamada M."/>
            <person name="Harada C."/>
            <person name="Hayashi A."/>
            <person name="Hijishita S."/>
            <person name="Honda M."/>
            <person name="Hosokawa S."/>
            <person name="Ichikawa Y."/>
            <person name="Idonuma A."/>
            <person name="Iijima M."/>
            <person name="Ikeda M."/>
            <person name="Ikeno M."/>
            <person name="Ito K."/>
            <person name="Ito S."/>
            <person name="Ito T."/>
            <person name="Ito Y."/>
            <person name="Ito Y."/>
            <person name="Iwabuchi A."/>
            <person name="Kamiya K."/>
            <person name="Karasawa W."/>
            <person name="Kurita K."/>
            <person name="Katagiri S."/>
            <person name="Kikuta A."/>
            <person name="Kobayashi H."/>
            <person name="Kobayashi N."/>
            <person name="Machita K."/>
            <person name="Maehara T."/>
            <person name="Masukawa M."/>
            <person name="Mizubayashi T."/>
            <person name="Mukai Y."/>
            <person name="Nagasaki H."/>
            <person name="Nagata Y."/>
            <person name="Naito S."/>
            <person name="Nakashima M."/>
            <person name="Nakama Y."/>
            <person name="Nakamichi Y."/>
            <person name="Nakamura M."/>
            <person name="Meguro A."/>
            <person name="Negishi M."/>
            <person name="Ohta I."/>
            <person name="Ohta T."/>
            <person name="Okamoto M."/>
            <person name="Ono N."/>
            <person name="Saji S."/>
            <person name="Sakaguchi M."/>
            <person name="Sakai K."/>
            <person name="Shibata M."/>
            <person name="Shimokawa T."/>
            <person name="Song J."/>
            <person name="Takazaki Y."/>
            <person name="Terasawa K."/>
            <person name="Tsugane M."/>
            <person name="Tsuji K."/>
            <person name="Ueda S."/>
            <person name="Waki K."/>
            <person name="Yamagata H."/>
            <person name="Yamamoto M."/>
            <person name="Yamamoto S."/>
            <person name="Yamane H."/>
            <person name="Yoshiki S."/>
            <person name="Yoshihara R."/>
            <person name="Yukawa K."/>
            <person name="Zhong H."/>
            <person name="Yano M."/>
            <person name="Yuan Q."/>
            <person name="Ouyang S."/>
            <person name="Liu J."/>
            <person name="Jones K.M."/>
            <person name="Gansberger K."/>
            <person name="Moffat K."/>
            <person name="Hill J."/>
            <person name="Bera J."/>
            <person name="Fadrosh D."/>
            <person name="Jin S."/>
            <person name="Johri S."/>
            <person name="Kim M."/>
            <person name="Overton L."/>
            <person name="Reardon M."/>
            <person name="Tsitrin T."/>
            <person name="Vuong H."/>
            <person name="Weaver B."/>
            <person name="Ciecko A."/>
            <person name="Tallon L."/>
            <person name="Jackson J."/>
            <person name="Pai G."/>
            <person name="Aken S.V."/>
            <person name="Utterback T."/>
            <person name="Reidmuller S."/>
            <person name="Feldblyum T."/>
            <person name="Hsiao J."/>
            <person name="Zismann V."/>
            <person name="Iobst S."/>
            <person name="de Vazeille A.R."/>
            <person name="Buell C.R."/>
            <person name="Ying K."/>
            <person name="Li Y."/>
            <person name="Lu T."/>
            <person name="Huang Y."/>
            <person name="Zhao Q."/>
            <person name="Feng Q."/>
            <person name="Zhang L."/>
            <person name="Zhu J."/>
            <person name="Weng Q."/>
            <person name="Mu J."/>
            <person name="Lu Y."/>
            <person name="Fan D."/>
            <person name="Liu Y."/>
            <person name="Guan J."/>
            <person name="Zhang Y."/>
            <person name="Yu S."/>
            <person name="Liu X."/>
            <person name="Zhang Y."/>
            <person name="Hong G."/>
            <person name="Han B."/>
            <person name="Choisne N."/>
            <person name="Demange N."/>
            <person name="Orjeda G."/>
            <person name="Samain S."/>
            <person name="Cattolico L."/>
            <person name="Pelletier E."/>
            <person name="Couloux A."/>
            <person name="Segurens B."/>
            <person name="Wincker P."/>
            <person name="D'Hont A."/>
            <person name="Scarpelli C."/>
            <person name="Weissenbach J."/>
            <person name="Salanoubat M."/>
            <person name="Quetier F."/>
            <person name="Yu Y."/>
            <person name="Kim H.R."/>
            <person name="Rambo T."/>
            <person name="Currie J."/>
            <person name="Collura K."/>
            <person name="Luo M."/>
            <person name="Yang T."/>
            <person name="Ammiraju J.S.S."/>
            <person name="Engler F."/>
            <person name="Soderlund C."/>
            <person name="Wing R.A."/>
            <person name="Palmer L.E."/>
            <person name="de la Bastide M."/>
            <person name="Spiegel L."/>
            <person name="Nascimento L."/>
            <person name="Zutavern T."/>
            <person name="O'Shaughnessy A."/>
            <person name="Dike S."/>
            <person name="Dedhia N."/>
            <person name="Preston R."/>
            <person name="Balija V."/>
            <person name="McCombie W.R."/>
            <person name="Chow T."/>
            <person name="Chen H."/>
            <person name="Chung M."/>
            <person name="Chen C."/>
            <person name="Shaw J."/>
            <person name="Wu H."/>
            <person name="Hsiao K."/>
            <person name="Chao Y."/>
            <person name="Chu M."/>
            <person name="Cheng C."/>
            <person name="Hour A."/>
            <person name="Lee P."/>
            <person name="Lin S."/>
            <person name="Lin Y."/>
            <person name="Liou J."/>
            <person name="Liu S."/>
            <person name="Hsing Y."/>
            <person name="Raghuvanshi S."/>
            <person name="Mohanty A."/>
            <person name="Bharti A.K."/>
            <person name="Gaur A."/>
            <person name="Gupta V."/>
            <person name="Kumar D."/>
            <person name="Ravi V."/>
            <person name="Vij S."/>
            <person name="Kapur A."/>
            <person name="Khurana P."/>
            <person name="Khurana P."/>
            <person name="Khurana J.P."/>
            <person name="Tyagi A.K."/>
            <person name="Gaikwad K."/>
            <person name="Singh A."/>
            <person name="Dalal V."/>
            <person name="Srivastava S."/>
            <person name="Dixit A."/>
            <person name="Pal A.K."/>
            <person name="Ghazi I.A."/>
            <person name="Yadav M."/>
            <person name="Pandit A."/>
            <person name="Bhargava A."/>
            <person name="Sureshbabu K."/>
            <person name="Batra K."/>
            <person name="Sharma T.R."/>
            <person name="Mohapatra T."/>
            <person name="Singh N.K."/>
            <person name="Messing J."/>
            <person name="Nelson A.B."/>
            <person name="Fuks G."/>
            <person name="Kavchok S."/>
            <person name="Keizer G."/>
            <person name="Linton E."/>
            <person name="Llaca V."/>
            <person name="Song R."/>
            <person name="Tanyolac B."/>
            <person name="Young S."/>
            <person name="Ho-Il K."/>
            <person name="Hahn J.H."/>
            <person name="Sangsakoo G."/>
            <person name="Vanavichit A."/>
            <person name="de Mattos Luiz.A.T."/>
            <person name="Zimmer P.D."/>
            <person name="Malone G."/>
            <person name="Dellagostin O."/>
            <person name="de Oliveira A.C."/>
            <person name="Bevan M."/>
            <person name="Bancroft I."/>
            <person name="Minx P."/>
            <person name="Cordum H."/>
            <person name="Wilson R."/>
            <person name="Cheng Z."/>
            <person name="Jin W."/>
            <person name="Jiang J."/>
            <person name="Leong S.A."/>
            <person name="Iwama H."/>
            <person name="Gojobori T."/>
            <person name="Itoh T."/>
            <person name="Niimura Y."/>
            <person name="Fujii Y."/>
            <person name="Habara T."/>
            <person name="Sakai H."/>
            <person name="Sato Y."/>
            <person name="Wilson G."/>
            <person name="Kumar K."/>
            <person name="McCouch S."/>
            <person name="Juretic N."/>
            <person name="Hoen D."/>
            <person name="Wright S."/>
            <person name="Bruskiewich R."/>
            <person name="Bureau T."/>
            <person name="Miyao A."/>
            <person name="Hirochika H."/>
            <person name="Nishikawa T."/>
            <person name="Kadowaki K."/>
            <person name="Sugiura M."/>
            <person name="Burr B."/>
            <person name="Sasaki T."/>
        </authorList>
    </citation>
    <scope>NUCLEOTIDE SEQUENCE [LARGE SCALE GENOMIC DNA]</scope>
    <source>
        <strain evidence="2">cv. Nipponbare</strain>
    </source>
</reference>
<gene>
    <name evidence="1" type="ordered locus">Os09g0347550</name>
    <name evidence="1" type="ORF">OSNPB_090347550</name>
</gene>
<evidence type="ECO:0000313" key="2">
    <source>
        <dbReference type="Proteomes" id="UP000059680"/>
    </source>
</evidence>
<accession>A0A0P0XM44</accession>
<dbReference type="PaxDb" id="39947-A0A0P0XM44"/>
<dbReference type="InParanoid" id="A0A0P0XM44"/>
<dbReference type="AlphaFoldDB" id="A0A0P0XM44"/>
<proteinExistence type="predicted"/>
<sequence>MNSIEWELTAHQENEERDNGIDHFFSEWYFPISTLYFWQESQKGPDKMQYSKTTSHLSLLPHLAGAAAEASGSFSPPPPRDRRA</sequence>
<keyword evidence="2" id="KW-1185">Reference proteome</keyword>
<reference evidence="1 2" key="3">
    <citation type="journal article" date="2013" name="Rice">
        <title>Improvement of the Oryza sativa Nipponbare reference genome using next generation sequence and optical map data.</title>
        <authorList>
            <person name="Kawahara Y."/>
            <person name="de la Bastide M."/>
            <person name="Hamilton J.P."/>
            <person name="Kanamori H."/>
            <person name="McCombie W.R."/>
            <person name="Ouyang S."/>
            <person name="Schwartz D.C."/>
            <person name="Tanaka T."/>
            <person name="Wu J."/>
            <person name="Zhou S."/>
            <person name="Childs K.L."/>
            <person name="Davidson R.M."/>
            <person name="Lin H."/>
            <person name="Quesada-Ocampo L."/>
            <person name="Vaillancourt B."/>
            <person name="Sakai H."/>
            <person name="Lee S.S."/>
            <person name="Kim J."/>
            <person name="Numa H."/>
            <person name="Itoh T."/>
            <person name="Buell C.R."/>
            <person name="Matsumoto T."/>
        </authorList>
    </citation>
    <scope>NUCLEOTIDE SEQUENCE [LARGE SCALE GENOMIC DNA]</scope>
    <source>
        <strain evidence="2">cv. Nipponbare</strain>
    </source>
</reference>
<name>A0A0P0XM44_ORYSJ</name>